<proteinExistence type="predicted"/>
<accession>A0A0R3KV79</accession>
<dbReference type="Gene3D" id="3.20.20.140">
    <property type="entry name" value="Metal-dependent hydrolases"/>
    <property type="match status" value="1"/>
</dbReference>
<dbReference type="InterPro" id="IPR006680">
    <property type="entry name" value="Amidohydro-rel"/>
</dbReference>
<reference evidence="2 3" key="1">
    <citation type="submission" date="2014-03" db="EMBL/GenBank/DDBJ databases">
        <title>Bradyrhizobium valentinum sp. nov., isolated from effective nodules of Lupinus mariae-josephae, a lupine endemic of basic-lime soils in Eastern Spain.</title>
        <authorList>
            <person name="Duran D."/>
            <person name="Rey L."/>
            <person name="Navarro A."/>
            <person name="Busquets A."/>
            <person name="Imperial J."/>
            <person name="Ruiz-Argueso T."/>
        </authorList>
    </citation>
    <scope>NUCLEOTIDE SEQUENCE [LARGE SCALE GENOMIC DNA]</scope>
    <source>
        <strain evidence="2 3">LmjM3</strain>
    </source>
</reference>
<feature type="domain" description="Amidohydrolase-related" evidence="1">
    <location>
        <begin position="138"/>
        <end position="252"/>
    </location>
</feature>
<dbReference type="InterPro" id="IPR052358">
    <property type="entry name" value="Aro_Compnd_Degr_Hydrolases"/>
</dbReference>
<gene>
    <name evidence="2" type="ORF">CP49_38000</name>
</gene>
<dbReference type="SUPFAM" id="SSF51556">
    <property type="entry name" value="Metallo-dependent hydrolases"/>
    <property type="match status" value="1"/>
</dbReference>
<dbReference type="PANTHER" id="PTHR35563">
    <property type="entry name" value="BARREL METAL-DEPENDENT HYDROLASE, PUTATIVE (AFU_ORTHOLOGUE AFUA_1G16240)-RELATED"/>
    <property type="match status" value="1"/>
</dbReference>
<dbReference type="InterPro" id="IPR032466">
    <property type="entry name" value="Metal_Hydrolase"/>
</dbReference>
<evidence type="ECO:0000313" key="3">
    <source>
        <dbReference type="Proteomes" id="UP000051913"/>
    </source>
</evidence>
<keyword evidence="3" id="KW-1185">Reference proteome</keyword>
<comment type="caution">
    <text evidence="2">The sequence shown here is derived from an EMBL/GenBank/DDBJ whole genome shotgun (WGS) entry which is preliminary data.</text>
</comment>
<name>A0A0R3KV79_9BRAD</name>
<protein>
    <recommendedName>
        <fullName evidence="1">Amidohydrolase-related domain-containing protein</fullName>
    </recommendedName>
</protein>
<dbReference type="Pfam" id="PF04909">
    <property type="entry name" value="Amidohydro_2"/>
    <property type="match status" value="1"/>
</dbReference>
<dbReference type="AlphaFoldDB" id="A0A0R3KV79"/>
<dbReference type="GO" id="GO:0016787">
    <property type="term" value="F:hydrolase activity"/>
    <property type="evidence" value="ECO:0007669"/>
    <property type="project" value="InterPro"/>
</dbReference>
<dbReference type="Proteomes" id="UP000051913">
    <property type="component" value="Unassembled WGS sequence"/>
</dbReference>
<evidence type="ECO:0000259" key="1">
    <source>
        <dbReference type="Pfam" id="PF04909"/>
    </source>
</evidence>
<dbReference type="RefSeq" id="WP_057854438.1">
    <property type="nucleotide sequence ID" value="NZ_LLXX01000184.1"/>
</dbReference>
<sequence length="262" mass="28399">MRIDCEVHAFRREARRTAPIVDGALEQLEGAARACAITGVVLIQPAFLNGDPTELFAQARQARMPVRLIPPLVQPLAPDVLEEWGRSGAAGLALTLDESDPLAESLEAVLQLGLHLEVSGGVEGRERLAELLLADGHRLVFRGFGLADSARDPAWDPRLDRLMALAKGAEAWVKLSGIGRVPDGWAQAAAGRMLGEIGPEQLLWGSEWPHVTADHAYAPSYSETLERLEELVPDEDARGRILGETSAALYGFRQLGPVDLRK</sequence>
<organism evidence="2 3">
    <name type="scientific">Bradyrhizobium valentinum</name>
    <dbReference type="NCBI Taxonomy" id="1518501"/>
    <lineage>
        <taxon>Bacteria</taxon>
        <taxon>Pseudomonadati</taxon>
        <taxon>Pseudomonadota</taxon>
        <taxon>Alphaproteobacteria</taxon>
        <taxon>Hyphomicrobiales</taxon>
        <taxon>Nitrobacteraceae</taxon>
        <taxon>Bradyrhizobium</taxon>
    </lineage>
</organism>
<dbReference type="PANTHER" id="PTHR35563:SF2">
    <property type="entry name" value="BARREL METAL-DEPENDENT HYDROLASE, PUTATIVE (AFU_ORTHOLOGUE AFUA_1G16240)-RELATED"/>
    <property type="match status" value="1"/>
</dbReference>
<dbReference type="EMBL" id="LLXX01000184">
    <property type="protein sequence ID" value="KRQ97516.1"/>
    <property type="molecule type" value="Genomic_DNA"/>
</dbReference>
<evidence type="ECO:0000313" key="2">
    <source>
        <dbReference type="EMBL" id="KRQ97516.1"/>
    </source>
</evidence>
<dbReference type="STRING" id="1518501.CQ10_40465"/>